<comment type="caution">
    <text evidence="1">The sequence shown here is derived from an EMBL/GenBank/DDBJ whole genome shotgun (WGS) entry which is preliminary data.</text>
</comment>
<dbReference type="AlphaFoldDB" id="A0A8J2Y975"/>
<reference evidence="1" key="1">
    <citation type="journal article" date="2014" name="Int. J. Syst. Evol. Microbiol.">
        <title>Complete genome sequence of Corynebacterium casei LMG S-19264T (=DSM 44701T), isolated from a smear-ripened cheese.</title>
        <authorList>
            <consortium name="US DOE Joint Genome Institute (JGI-PGF)"/>
            <person name="Walter F."/>
            <person name="Albersmeier A."/>
            <person name="Kalinowski J."/>
            <person name="Ruckert C."/>
        </authorList>
    </citation>
    <scope>NUCLEOTIDE SEQUENCE</scope>
    <source>
        <strain evidence="1">CGMCC 1.15179</strain>
    </source>
</reference>
<keyword evidence="2" id="KW-1185">Reference proteome</keyword>
<proteinExistence type="predicted"/>
<dbReference type="PANTHER" id="PTHR34374">
    <property type="entry name" value="LARGE RIBOSOMAL RNA SUBUNIT ACCUMULATION PROTEIN YCED HOMOLOG 1, CHLOROPLASTIC"/>
    <property type="match status" value="1"/>
</dbReference>
<accession>A0A8J2Y975</accession>
<dbReference type="InterPro" id="IPR003772">
    <property type="entry name" value="YceD"/>
</dbReference>
<sequence length="168" mass="19420">MLISFRKLNRGTDIIEQEDRVELKGAEREHPDLVHLEPVKVRVQAWKDGETYHVHGRQSTEAEFRCSRCLTTFSRPLSMEWHRILTDAEPKEDEEDAVQVDPDQPVDVTPFIREALLLEFPLAPVCREDCKGLCPACGVNRNEQTCQCDTRPVDPRLAKLQELLDREE</sequence>
<evidence type="ECO:0000313" key="2">
    <source>
        <dbReference type="Proteomes" id="UP000625210"/>
    </source>
</evidence>
<organism evidence="1 2">
    <name type="scientific">Marinithermofilum abyssi</name>
    <dbReference type="NCBI Taxonomy" id="1571185"/>
    <lineage>
        <taxon>Bacteria</taxon>
        <taxon>Bacillati</taxon>
        <taxon>Bacillota</taxon>
        <taxon>Bacilli</taxon>
        <taxon>Bacillales</taxon>
        <taxon>Thermoactinomycetaceae</taxon>
        <taxon>Marinithermofilum</taxon>
    </lineage>
</organism>
<dbReference type="RefSeq" id="WP_188647532.1">
    <property type="nucleotide sequence ID" value="NZ_BMHQ01000005.1"/>
</dbReference>
<name>A0A8J2Y975_9BACL</name>
<gene>
    <name evidence="1" type="ORF">GCM10011571_17910</name>
</gene>
<reference evidence="1" key="2">
    <citation type="submission" date="2020-09" db="EMBL/GenBank/DDBJ databases">
        <authorList>
            <person name="Sun Q."/>
            <person name="Zhou Y."/>
        </authorList>
    </citation>
    <scope>NUCLEOTIDE SEQUENCE</scope>
    <source>
        <strain evidence="1">CGMCC 1.15179</strain>
    </source>
</reference>
<dbReference type="PANTHER" id="PTHR34374:SF1">
    <property type="entry name" value="LARGE RIBOSOMAL RNA SUBUNIT ACCUMULATION PROTEIN YCED HOMOLOG 1, CHLOROPLASTIC"/>
    <property type="match status" value="1"/>
</dbReference>
<dbReference type="Pfam" id="PF02620">
    <property type="entry name" value="YceD"/>
    <property type="match status" value="1"/>
</dbReference>
<evidence type="ECO:0000313" key="1">
    <source>
        <dbReference type="EMBL" id="GGE16659.1"/>
    </source>
</evidence>
<dbReference type="Proteomes" id="UP000625210">
    <property type="component" value="Unassembled WGS sequence"/>
</dbReference>
<protein>
    <recommendedName>
        <fullName evidence="3">DUF177 domain-containing protein</fullName>
    </recommendedName>
</protein>
<evidence type="ECO:0008006" key="3">
    <source>
        <dbReference type="Google" id="ProtNLM"/>
    </source>
</evidence>
<dbReference type="EMBL" id="BMHQ01000005">
    <property type="protein sequence ID" value="GGE16659.1"/>
    <property type="molecule type" value="Genomic_DNA"/>
</dbReference>